<reference evidence="3" key="2">
    <citation type="journal article" date="2022" name="Microb. Genom.">
        <title>A chromosome-scale genome assembly of the tomato pathogen Cladosporium fulvum reveals a compartmentalized genome architecture and the presence of a dispensable chromosome.</title>
        <authorList>
            <person name="Zaccaron A.Z."/>
            <person name="Chen L.H."/>
            <person name="Samaras A."/>
            <person name="Stergiopoulos I."/>
        </authorList>
    </citation>
    <scope>NUCLEOTIDE SEQUENCE</scope>
    <source>
        <strain evidence="3">Race5_Kim</strain>
    </source>
</reference>
<dbReference type="KEGG" id="ffu:CLAFUR5_08262"/>
<dbReference type="InterPro" id="IPR001810">
    <property type="entry name" value="F-box_dom"/>
</dbReference>
<dbReference type="OrthoDB" id="3648838at2759"/>
<evidence type="ECO:0000313" key="3">
    <source>
        <dbReference type="EMBL" id="UJO15539.1"/>
    </source>
</evidence>
<sequence length="511" mass="58533">MDETAPAMLSMPAELLHRVFENLGKQDVLSMRAICTTLAEFGKEYVLRSIVAIYKRDSFERVLEASKHPYFSQRIKTLHFQADKFDEKLSYRKWKELVQKHLNGQKHIQAMDAYMDQHSDGPWDEEKLQAMTIAMKNDMPLLNDTLPRKELAASFDAYCKFLDDQDAMDEENLATDCLTQLFERCPELVEVTFKTGPGQTTHYELVKRAFRECRESPHVDDPAREGVDQWIRLIDALSVSKKALKSLTVCPASFNIVNGLHSRSTMMGIMSTLDTLKLGIDCFFDDNADDEEEFFEVEEAARELIEEGELVHWLSAAKGLCMLKLRMPAFDLSESIWTNLSWVVGDTAWDHLTELSISTVETIEDVLVELLLRHKTTLRRLCLSYIDLCTTGGWNSVFTRLSGNLPELRRIALPGPFKQYGETIYHFSTLSSEGEKIDALRDHIEDRLLNGGKLHFPFSEDEAAEYDAMLRDGHDGKLCSEVPGYSPPRKNGFHEGEDHDDEEIEDEFDYE</sequence>
<proteinExistence type="predicted"/>
<feature type="region of interest" description="Disordered" evidence="1">
    <location>
        <begin position="478"/>
        <end position="511"/>
    </location>
</feature>
<dbReference type="EMBL" id="CP090165">
    <property type="protein sequence ID" value="UJO15539.1"/>
    <property type="molecule type" value="Genomic_DNA"/>
</dbReference>
<reference evidence="3" key="1">
    <citation type="submission" date="2021-12" db="EMBL/GenBank/DDBJ databases">
        <authorList>
            <person name="Zaccaron A."/>
            <person name="Stergiopoulos I."/>
        </authorList>
    </citation>
    <scope>NUCLEOTIDE SEQUENCE</scope>
    <source>
        <strain evidence="3">Race5_Kim</strain>
    </source>
</reference>
<evidence type="ECO:0000313" key="4">
    <source>
        <dbReference type="Proteomes" id="UP000756132"/>
    </source>
</evidence>
<dbReference type="AlphaFoldDB" id="A0A9Q8P6Z5"/>
<evidence type="ECO:0000259" key="2">
    <source>
        <dbReference type="PROSITE" id="PS50181"/>
    </source>
</evidence>
<protein>
    <recommendedName>
        <fullName evidence="2">F-box domain-containing protein</fullName>
    </recommendedName>
</protein>
<dbReference type="PROSITE" id="PS50181">
    <property type="entry name" value="FBOX"/>
    <property type="match status" value="1"/>
</dbReference>
<dbReference type="GeneID" id="71988140"/>
<feature type="domain" description="F-box" evidence="2">
    <location>
        <begin position="5"/>
        <end position="50"/>
    </location>
</feature>
<evidence type="ECO:0000256" key="1">
    <source>
        <dbReference type="SAM" id="MobiDB-lite"/>
    </source>
</evidence>
<keyword evidence="4" id="KW-1185">Reference proteome</keyword>
<gene>
    <name evidence="3" type="ORF">CLAFUR5_08262</name>
</gene>
<feature type="compositionally biased region" description="Acidic residues" evidence="1">
    <location>
        <begin position="498"/>
        <end position="511"/>
    </location>
</feature>
<organism evidence="3 4">
    <name type="scientific">Passalora fulva</name>
    <name type="common">Tomato leaf mold</name>
    <name type="synonym">Cladosporium fulvum</name>
    <dbReference type="NCBI Taxonomy" id="5499"/>
    <lineage>
        <taxon>Eukaryota</taxon>
        <taxon>Fungi</taxon>
        <taxon>Dikarya</taxon>
        <taxon>Ascomycota</taxon>
        <taxon>Pezizomycotina</taxon>
        <taxon>Dothideomycetes</taxon>
        <taxon>Dothideomycetidae</taxon>
        <taxon>Mycosphaerellales</taxon>
        <taxon>Mycosphaerellaceae</taxon>
        <taxon>Fulvia</taxon>
    </lineage>
</organism>
<dbReference type="Proteomes" id="UP000756132">
    <property type="component" value="Chromosome 3"/>
</dbReference>
<name>A0A9Q8P6Z5_PASFU</name>
<dbReference type="RefSeq" id="XP_047759905.1">
    <property type="nucleotide sequence ID" value="XM_047907410.1"/>
</dbReference>
<accession>A0A9Q8P6Z5</accession>